<organism evidence="2 3">
    <name type="scientific">Psilocybe cf. subviscida</name>
    <dbReference type="NCBI Taxonomy" id="2480587"/>
    <lineage>
        <taxon>Eukaryota</taxon>
        <taxon>Fungi</taxon>
        <taxon>Dikarya</taxon>
        <taxon>Basidiomycota</taxon>
        <taxon>Agaricomycotina</taxon>
        <taxon>Agaricomycetes</taxon>
        <taxon>Agaricomycetidae</taxon>
        <taxon>Agaricales</taxon>
        <taxon>Agaricineae</taxon>
        <taxon>Strophariaceae</taxon>
        <taxon>Psilocybe</taxon>
    </lineage>
</organism>
<feature type="compositionally biased region" description="Polar residues" evidence="1">
    <location>
        <begin position="68"/>
        <end position="85"/>
    </location>
</feature>
<proteinExistence type="predicted"/>
<feature type="region of interest" description="Disordered" evidence="1">
    <location>
        <begin position="168"/>
        <end position="210"/>
    </location>
</feature>
<sequence length="210" mass="22281">MTSLYLCAFMHVRYHVARISPNKRLSPLFQSHLLPPSNAWPTAFNNTAVQVLKVKPDGKGSASRAVVTLSSSNSSTRPALRSSQSAPDAPRPPEDDDNSDSGKGNDGDEHAQLDNNTGGHADENANPARDSSVDDPESDSEETDKGIVPMDAYMAIFDDALLLPWRTSASASVSQSARGPGKPPQAPQSSVSTLQHESPTTTSDVGTERG</sequence>
<name>A0A8H5BX57_9AGAR</name>
<protein>
    <submittedName>
        <fullName evidence="2">Uncharacterized protein</fullName>
    </submittedName>
</protein>
<feature type="region of interest" description="Disordered" evidence="1">
    <location>
        <begin position="57"/>
        <end position="150"/>
    </location>
</feature>
<feature type="compositionally biased region" description="Acidic residues" evidence="1">
    <location>
        <begin position="133"/>
        <end position="142"/>
    </location>
</feature>
<gene>
    <name evidence="2" type="ORF">D9619_005995</name>
</gene>
<dbReference type="OrthoDB" id="551431at2759"/>
<dbReference type="Proteomes" id="UP000567179">
    <property type="component" value="Unassembled WGS sequence"/>
</dbReference>
<feature type="compositionally biased region" description="Polar residues" evidence="1">
    <location>
        <begin position="187"/>
        <end position="210"/>
    </location>
</feature>
<feature type="compositionally biased region" description="Basic and acidic residues" evidence="1">
    <location>
        <begin position="103"/>
        <end position="112"/>
    </location>
</feature>
<accession>A0A8H5BX57</accession>
<dbReference type="EMBL" id="JAACJJ010000001">
    <property type="protein sequence ID" value="KAF5330963.1"/>
    <property type="molecule type" value="Genomic_DNA"/>
</dbReference>
<reference evidence="2 3" key="1">
    <citation type="journal article" date="2020" name="ISME J.">
        <title>Uncovering the hidden diversity of litter-decomposition mechanisms in mushroom-forming fungi.</title>
        <authorList>
            <person name="Floudas D."/>
            <person name="Bentzer J."/>
            <person name="Ahren D."/>
            <person name="Johansson T."/>
            <person name="Persson P."/>
            <person name="Tunlid A."/>
        </authorList>
    </citation>
    <scope>NUCLEOTIDE SEQUENCE [LARGE SCALE GENOMIC DNA]</scope>
    <source>
        <strain evidence="2 3">CBS 101986</strain>
    </source>
</reference>
<evidence type="ECO:0000256" key="1">
    <source>
        <dbReference type="SAM" id="MobiDB-lite"/>
    </source>
</evidence>
<feature type="compositionally biased region" description="Polar residues" evidence="1">
    <location>
        <begin position="168"/>
        <end position="177"/>
    </location>
</feature>
<evidence type="ECO:0000313" key="3">
    <source>
        <dbReference type="Proteomes" id="UP000567179"/>
    </source>
</evidence>
<comment type="caution">
    <text evidence="2">The sequence shown here is derived from an EMBL/GenBank/DDBJ whole genome shotgun (WGS) entry which is preliminary data.</text>
</comment>
<evidence type="ECO:0000313" key="2">
    <source>
        <dbReference type="EMBL" id="KAF5330963.1"/>
    </source>
</evidence>
<keyword evidence="3" id="KW-1185">Reference proteome</keyword>
<dbReference type="AlphaFoldDB" id="A0A8H5BX57"/>